<dbReference type="STRING" id="1397666.RS24_01158"/>
<organism evidence="3 4">
    <name type="scientific">Candidatus Micropelagius thuwalensis</name>
    <dbReference type="NCBI Taxonomy" id="1397666"/>
    <lineage>
        <taxon>Bacteria</taxon>
        <taxon>Pseudomonadati</taxon>
        <taxon>Pseudomonadota</taxon>
        <taxon>Alphaproteobacteria</taxon>
        <taxon>PS1 clade</taxon>
        <taxon>Candidatus Micropelagius</taxon>
    </lineage>
</organism>
<dbReference type="PANTHER" id="PTHR19353:SF19">
    <property type="entry name" value="DELTA(5) FATTY ACID DESATURASE C-RELATED"/>
    <property type="match status" value="1"/>
</dbReference>
<keyword evidence="3" id="KW-0418">Kinase</keyword>
<dbReference type="EC" id="2.7.1.49" evidence="3"/>
<dbReference type="GO" id="GO:0008902">
    <property type="term" value="F:hydroxymethylpyrimidine kinase activity"/>
    <property type="evidence" value="ECO:0007669"/>
    <property type="project" value="UniProtKB-EC"/>
</dbReference>
<feature type="domain" description="Fatty acid desaturase" evidence="2">
    <location>
        <begin position="57"/>
        <end position="275"/>
    </location>
</feature>
<keyword evidence="1" id="KW-0812">Transmembrane</keyword>
<reference evidence="3 4" key="1">
    <citation type="journal article" date="2014" name="FEMS Microbiol. Ecol.">
        <title>Genomic differentiation among two strains of the PS1 clade isolated from geographically separated marine habitats.</title>
        <authorList>
            <person name="Jimenez-Infante F."/>
            <person name="Ngugi D.K."/>
            <person name="Alam I."/>
            <person name="Rashid M."/>
            <person name="Baalawi W."/>
            <person name="Kamau A.A."/>
            <person name="Bajic V.B."/>
            <person name="Stingl U."/>
        </authorList>
    </citation>
    <scope>NUCLEOTIDE SEQUENCE [LARGE SCALE GENOMIC DNA]</scope>
    <source>
        <strain evidence="3 4">RS24</strain>
    </source>
</reference>
<dbReference type="Proteomes" id="UP000016762">
    <property type="component" value="Unassembled WGS sequence"/>
</dbReference>
<name>U2WRG3_9PROT</name>
<evidence type="ECO:0000313" key="4">
    <source>
        <dbReference type="Proteomes" id="UP000016762"/>
    </source>
</evidence>
<keyword evidence="4" id="KW-1185">Reference proteome</keyword>
<protein>
    <submittedName>
        <fullName evidence="3">Phosphomethylpyrimidine kinase protein</fullName>
        <ecNumber evidence="3">2.7.1.49</ecNumber>
    </submittedName>
</protein>
<dbReference type="EMBL" id="AWXE01000004">
    <property type="protein sequence ID" value="ERL46165.1"/>
    <property type="molecule type" value="Genomic_DNA"/>
</dbReference>
<feature type="transmembrane region" description="Helical" evidence="1">
    <location>
        <begin position="170"/>
        <end position="189"/>
    </location>
</feature>
<dbReference type="InterPro" id="IPR005804">
    <property type="entry name" value="FA_desaturase_dom"/>
</dbReference>
<accession>U2WRG3</accession>
<dbReference type="GO" id="GO:0008610">
    <property type="term" value="P:lipid biosynthetic process"/>
    <property type="evidence" value="ECO:0007669"/>
    <property type="project" value="UniProtKB-ARBA"/>
</dbReference>
<dbReference type="eggNOG" id="COG3239">
    <property type="taxonomic scope" value="Bacteria"/>
</dbReference>
<feature type="transmembrane region" description="Helical" evidence="1">
    <location>
        <begin position="94"/>
        <end position="113"/>
    </location>
</feature>
<dbReference type="Pfam" id="PF00487">
    <property type="entry name" value="FA_desaturase"/>
    <property type="match status" value="1"/>
</dbReference>
<gene>
    <name evidence="3" type="primary">thiD</name>
    <name evidence="3" type="ORF">RS24_01158</name>
</gene>
<dbReference type="RefSeq" id="WP_021777144.1">
    <property type="nucleotide sequence ID" value="NZ_AWXE01000004.1"/>
</dbReference>
<dbReference type="PANTHER" id="PTHR19353">
    <property type="entry name" value="FATTY ACID DESATURASE 2"/>
    <property type="match status" value="1"/>
</dbReference>
<evidence type="ECO:0000256" key="1">
    <source>
        <dbReference type="SAM" id="Phobius"/>
    </source>
</evidence>
<feature type="transmembrane region" description="Helical" evidence="1">
    <location>
        <begin position="133"/>
        <end position="150"/>
    </location>
</feature>
<keyword evidence="1" id="KW-0472">Membrane</keyword>
<evidence type="ECO:0000259" key="2">
    <source>
        <dbReference type="Pfam" id="PF00487"/>
    </source>
</evidence>
<dbReference type="GO" id="GO:0016020">
    <property type="term" value="C:membrane"/>
    <property type="evidence" value="ECO:0007669"/>
    <property type="project" value="TreeGrafter"/>
</dbReference>
<keyword evidence="3" id="KW-0808">Transferase</keyword>
<feature type="transmembrane region" description="Helical" evidence="1">
    <location>
        <begin position="26"/>
        <end position="49"/>
    </location>
</feature>
<comment type="caution">
    <text evidence="3">The sequence shown here is derived from an EMBL/GenBank/DDBJ whole genome shotgun (WGS) entry which is preliminary data.</text>
</comment>
<sequence length="298" mass="34313">MNQNTSKAAQADVPEDFKTLMKRPRIAWPTFMLLFSAYAVFGLSSIAYIEGVLPLSWSILFNALASYMAFTMAHEASHSSVCINQSVNDWAGRAAMLLLEPGPFFVLFRFIHMQHHRFTNDPEKDPDAWCGTGPGWLLPIRWLTVDFVYFRYYLKGETFRKRPEKEKAEFIFSVLFAVAVVTTVIAVGWLEYYLLLFFIPTRVAKLVIVLAFDFLPHFPHDVTAKDNRYRATSNRVGLEWLMTPLFISQNYHLVHHLYPAVPFYRLLKIWNARRAFHTSKDPATVNTLALKPNGAKPN</sequence>
<keyword evidence="1" id="KW-1133">Transmembrane helix</keyword>
<proteinExistence type="predicted"/>
<dbReference type="InterPro" id="IPR012171">
    <property type="entry name" value="Fatty_acid_desaturase"/>
</dbReference>
<feature type="transmembrane region" description="Helical" evidence="1">
    <location>
        <begin position="55"/>
        <end position="73"/>
    </location>
</feature>
<dbReference type="GO" id="GO:0016717">
    <property type="term" value="F:oxidoreductase activity, acting on paired donors, with oxidation of a pair of donors resulting in the reduction of molecular oxygen to two molecules of water"/>
    <property type="evidence" value="ECO:0007669"/>
    <property type="project" value="TreeGrafter"/>
</dbReference>
<dbReference type="AlphaFoldDB" id="U2WRG3"/>
<evidence type="ECO:0000313" key="3">
    <source>
        <dbReference type="EMBL" id="ERL46165.1"/>
    </source>
</evidence>
<dbReference type="OrthoDB" id="784276at2"/>